<reference evidence="11" key="1">
    <citation type="journal article" date="2023" name="Commun. Biol.">
        <title>Genome analysis of Parmales, the sister group of diatoms, reveals the evolutionary specialization of diatoms from phago-mixotrophs to photoautotrophs.</title>
        <authorList>
            <person name="Ban H."/>
            <person name="Sato S."/>
            <person name="Yoshikawa S."/>
            <person name="Yamada K."/>
            <person name="Nakamura Y."/>
            <person name="Ichinomiya M."/>
            <person name="Sato N."/>
            <person name="Blanc-Mathieu R."/>
            <person name="Endo H."/>
            <person name="Kuwata A."/>
            <person name="Ogata H."/>
        </authorList>
    </citation>
    <scope>NUCLEOTIDE SEQUENCE [LARGE SCALE GENOMIC DNA]</scope>
    <source>
        <strain evidence="11">NIES 3701</strain>
    </source>
</reference>
<dbReference type="EMBL" id="BRXY01000131">
    <property type="protein sequence ID" value="GMH69332.1"/>
    <property type="molecule type" value="Genomic_DNA"/>
</dbReference>
<sequence length="620" mass="68246">MSSFALTPKLGSRISDSDGFLGTVLYIGPVASAKNQSEVYAGIEWDDDTRGKHDGSVISRADKSIVRHFKCESSSATAGSFVKSSKLNLGIDFCTTLAERYVTVDAPLLAPGNKFEGCVAMTKKGRSKQIEFYGEKKIREYQQVDKITKVALRGAGVSHAGDDTERISEYAGHLTEVDLQGNMLHEWEEVGKIINQLGSLEMLHLNANRLGNPTPLPKSFQDSISLTGGYKNLKRLVLNSTNMSSWTPLGGFTSVFPNLEELYVASNDFSDILTSTSSTSLKATGFPCLRLLDVSGCKLTSWSQVKCFSDLPKLESLVMNENDVEGIEKVEGEEFKNLMVLQISGNKMKSWEGVDNLNSFKKLKNLRFGNSPITAVMGGSEARAVIIARVSAVNYLNGSPVTSKERLEAEKMYVRRVARELTMAQSTVGDENTTPNDEKNDEKKREVIARHPMFEELAKKHAASMMPVGEGGGGASSLSNDTINVTIHSMAAASCTVEPMSKRLPSSLGIGRLKQMCKRAFKLDIDLQILQFKADKDSMLQPLDDDNNSLGYFGVCDGAQIFMNEIDVKAKAREAEIKRKQEEEAKERMIEQEEGAKMMTKAQQMQIDKEREGVKAATKR</sequence>
<keyword evidence="4" id="KW-0433">Leucine-rich repeat</keyword>
<dbReference type="OrthoDB" id="5273213at2759"/>
<feature type="domain" description="CAP-Gly" evidence="9">
    <location>
        <begin position="10"/>
        <end position="88"/>
    </location>
</feature>
<evidence type="ECO:0000256" key="1">
    <source>
        <dbReference type="ARBA" id="ARBA00004245"/>
    </source>
</evidence>
<evidence type="ECO:0000256" key="7">
    <source>
        <dbReference type="ARBA" id="ARBA00023212"/>
    </source>
</evidence>
<evidence type="ECO:0000256" key="2">
    <source>
        <dbReference type="ARBA" id="ARBA00006286"/>
    </source>
</evidence>
<dbReference type="SUPFAM" id="SSF52058">
    <property type="entry name" value="L domain-like"/>
    <property type="match status" value="1"/>
</dbReference>
<keyword evidence="7" id="KW-0206">Cytoskeleton</keyword>
<keyword evidence="6" id="KW-0143">Chaperone</keyword>
<dbReference type="SMART" id="SM01052">
    <property type="entry name" value="CAP_GLY"/>
    <property type="match status" value="1"/>
</dbReference>
<dbReference type="SUPFAM" id="SSF54236">
    <property type="entry name" value="Ubiquitin-like"/>
    <property type="match status" value="1"/>
</dbReference>
<comment type="subcellular location">
    <subcellularLocation>
        <location evidence="1">Cytoplasm</location>
        <location evidence="1">Cytoskeleton</location>
    </subcellularLocation>
</comment>
<feature type="region of interest" description="Disordered" evidence="8">
    <location>
        <begin position="424"/>
        <end position="443"/>
    </location>
</feature>
<dbReference type="InterPro" id="IPR036859">
    <property type="entry name" value="CAP-Gly_dom_sf"/>
</dbReference>
<feature type="compositionally biased region" description="Polar residues" evidence="8">
    <location>
        <begin position="424"/>
        <end position="435"/>
    </location>
</feature>
<name>A0A9W7E7Z5_9STRA</name>
<dbReference type="Gene3D" id="3.80.10.10">
    <property type="entry name" value="Ribonuclease Inhibitor"/>
    <property type="match status" value="2"/>
</dbReference>
<feature type="compositionally biased region" description="Basic and acidic residues" evidence="8">
    <location>
        <begin position="580"/>
        <end position="596"/>
    </location>
</feature>
<protein>
    <recommendedName>
        <fullName evidence="9">CAP-Gly domain-containing protein</fullName>
    </recommendedName>
</protein>
<evidence type="ECO:0000256" key="3">
    <source>
        <dbReference type="ARBA" id="ARBA00022490"/>
    </source>
</evidence>
<dbReference type="InterPro" id="IPR000626">
    <property type="entry name" value="Ubiquitin-like_dom"/>
</dbReference>
<dbReference type="Gene3D" id="3.10.20.90">
    <property type="entry name" value="Phosphatidylinositol 3-kinase Catalytic Subunit, Chain A, domain 1"/>
    <property type="match status" value="1"/>
</dbReference>
<dbReference type="SUPFAM" id="SSF74924">
    <property type="entry name" value="Cap-Gly domain"/>
    <property type="match status" value="1"/>
</dbReference>
<keyword evidence="5" id="KW-0677">Repeat</keyword>
<feature type="region of interest" description="Disordered" evidence="8">
    <location>
        <begin position="580"/>
        <end position="620"/>
    </location>
</feature>
<dbReference type="Gene3D" id="2.30.30.190">
    <property type="entry name" value="CAP Gly-rich-like domain"/>
    <property type="match status" value="1"/>
</dbReference>
<organism evidence="10 11">
    <name type="scientific">Triparma strigata</name>
    <dbReference type="NCBI Taxonomy" id="1606541"/>
    <lineage>
        <taxon>Eukaryota</taxon>
        <taxon>Sar</taxon>
        <taxon>Stramenopiles</taxon>
        <taxon>Ochrophyta</taxon>
        <taxon>Bolidophyceae</taxon>
        <taxon>Parmales</taxon>
        <taxon>Triparmaceae</taxon>
        <taxon>Triparma</taxon>
    </lineage>
</organism>
<evidence type="ECO:0000313" key="11">
    <source>
        <dbReference type="Proteomes" id="UP001165085"/>
    </source>
</evidence>
<evidence type="ECO:0000259" key="9">
    <source>
        <dbReference type="SMART" id="SM01052"/>
    </source>
</evidence>
<dbReference type="Pfam" id="PF14580">
    <property type="entry name" value="LRR_9"/>
    <property type="match status" value="1"/>
</dbReference>
<dbReference type="Proteomes" id="UP001165085">
    <property type="component" value="Unassembled WGS sequence"/>
</dbReference>
<dbReference type="InterPro" id="IPR032675">
    <property type="entry name" value="LRR_dom_sf"/>
</dbReference>
<dbReference type="GO" id="GO:0005856">
    <property type="term" value="C:cytoskeleton"/>
    <property type="evidence" value="ECO:0007669"/>
    <property type="project" value="UniProtKB-SubCell"/>
</dbReference>
<comment type="similarity">
    <text evidence="2">Belongs to the TBCE family.</text>
</comment>
<keyword evidence="3" id="KW-0963">Cytoplasm</keyword>
<dbReference type="PANTHER" id="PTHR18849:SF0">
    <property type="entry name" value="CILIA- AND FLAGELLA-ASSOCIATED PROTEIN 410-RELATED"/>
    <property type="match status" value="1"/>
</dbReference>
<accession>A0A9W7E7Z5</accession>
<evidence type="ECO:0000256" key="5">
    <source>
        <dbReference type="ARBA" id="ARBA00022737"/>
    </source>
</evidence>
<dbReference type="InterPro" id="IPR029071">
    <property type="entry name" value="Ubiquitin-like_domsf"/>
</dbReference>
<dbReference type="AlphaFoldDB" id="A0A9W7E7Z5"/>
<dbReference type="CDD" id="cd17044">
    <property type="entry name" value="Ubl_TBCE"/>
    <property type="match status" value="1"/>
</dbReference>
<keyword evidence="11" id="KW-1185">Reference proteome</keyword>
<evidence type="ECO:0000313" key="10">
    <source>
        <dbReference type="EMBL" id="GMH69332.1"/>
    </source>
</evidence>
<gene>
    <name evidence="10" type="ORF">TrST_g1131</name>
</gene>
<dbReference type="InterPro" id="IPR044079">
    <property type="entry name" value="Ubl_TBCE"/>
</dbReference>
<dbReference type="InterPro" id="IPR000938">
    <property type="entry name" value="CAP-Gly_domain"/>
</dbReference>
<dbReference type="Pfam" id="PF01302">
    <property type="entry name" value="CAP_GLY"/>
    <property type="match status" value="1"/>
</dbReference>
<evidence type="ECO:0000256" key="8">
    <source>
        <dbReference type="SAM" id="MobiDB-lite"/>
    </source>
</evidence>
<evidence type="ECO:0000256" key="4">
    <source>
        <dbReference type="ARBA" id="ARBA00022614"/>
    </source>
</evidence>
<comment type="caution">
    <text evidence="10">The sequence shown here is derived from an EMBL/GenBank/DDBJ whole genome shotgun (WGS) entry which is preliminary data.</text>
</comment>
<dbReference type="PANTHER" id="PTHR18849">
    <property type="entry name" value="LEUCINE RICH REPEAT PROTEIN"/>
    <property type="match status" value="1"/>
</dbReference>
<evidence type="ECO:0000256" key="6">
    <source>
        <dbReference type="ARBA" id="ARBA00023186"/>
    </source>
</evidence>
<proteinExistence type="inferred from homology"/>
<dbReference type="Pfam" id="PF14560">
    <property type="entry name" value="Ubiquitin_2"/>
    <property type="match status" value="1"/>
</dbReference>